<accession>A0A1D7TP83</accession>
<keyword evidence="4 6" id="KW-0648">Protein biosynthesis</keyword>
<evidence type="ECO:0000256" key="5">
    <source>
        <dbReference type="ARBA" id="ARBA00025050"/>
    </source>
</evidence>
<evidence type="ECO:0000313" key="9">
    <source>
        <dbReference type="Proteomes" id="UP000094609"/>
    </source>
</evidence>
<dbReference type="Gene3D" id="3.30.1360.40">
    <property type="match status" value="1"/>
</dbReference>
<dbReference type="Pfam" id="PF01765">
    <property type="entry name" value="RRF"/>
    <property type="match status" value="1"/>
</dbReference>
<evidence type="ECO:0000256" key="6">
    <source>
        <dbReference type="HAMAP-Rule" id="MF_00040"/>
    </source>
</evidence>
<dbReference type="HAMAP" id="MF_00040">
    <property type="entry name" value="RRF"/>
    <property type="match status" value="1"/>
</dbReference>
<keyword evidence="3 6" id="KW-0963">Cytoplasm</keyword>
<dbReference type="Proteomes" id="UP000094609">
    <property type="component" value="Chromosome"/>
</dbReference>
<sequence length="186" mass="20914">MELSKIYAEQKEHMEKCIAALKRDFMTIRSGKVSTTILDNIHVDYYGTPTGLSQVATVLTTDATTITISPWEKKMLREIEKAIMQANIGVNPNNDGETIKLFFPPMTTDQRKEGAKQAKAMGDKAKIAIRNVRKDSNDQVKKLEKDKIITEDGSKKGQDEVQKITDATVSKVDELVREKESELLKI</sequence>
<dbReference type="EMBL" id="CP017111">
    <property type="protein sequence ID" value="AOO66754.1"/>
    <property type="molecule type" value="Genomic_DNA"/>
</dbReference>
<gene>
    <name evidence="6" type="primary">frr</name>
    <name evidence="8" type="ORF">SHALO_3007</name>
</gene>
<dbReference type="RefSeq" id="WP_025346322.1">
    <property type="nucleotide sequence ID" value="NZ_CP017111.1"/>
</dbReference>
<dbReference type="PANTHER" id="PTHR20982:SF3">
    <property type="entry name" value="MITOCHONDRIAL RIBOSOME RECYCLING FACTOR PSEUDO 1"/>
    <property type="match status" value="1"/>
</dbReference>
<dbReference type="InterPro" id="IPR036191">
    <property type="entry name" value="RRF_sf"/>
</dbReference>
<evidence type="ECO:0000313" key="8">
    <source>
        <dbReference type="EMBL" id="AOO66754.1"/>
    </source>
</evidence>
<dbReference type="GO" id="GO:0002184">
    <property type="term" value="P:cytoplasmic translational termination"/>
    <property type="evidence" value="ECO:0007669"/>
    <property type="project" value="TreeGrafter"/>
</dbReference>
<proteinExistence type="inferred from homology"/>
<organism evidence="8 9">
    <name type="scientific">Sulfurospirillum halorespirans DSM 13726</name>
    <dbReference type="NCBI Taxonomy" id="1193502"/>
    <lineage>
        <taxon>Bacteria</taxon>
        <taxon>Pseudomonadati</taxon>
        <taxon>Campylobacterota</taxon>
        <taxon>Epsilonproteobacteria</taxon>
        <taxon>Campylobacterales</taxon>
        <taxon>Sulfurospirillaceae</taxon>
        <taxon>Sulfurospirillum</taxon>
    </lineage>
</organism>
<evidence type="ECO:0000259" key="7">
    <source>
        <dbReference type="Pfam" id="PF01765"/>
    </source>
</evidence>
<protein>
    <recommendedName>
        <fullName evidence="6">Ribosome-recycling factor</fullName>
        <shortName evidence="6">RRF</shortName>
    </recommendedName>
    <alternativeName>
        <fullName evidence="6">Ribosome-releasing factor</fullName>
    </alternativeName>
</protein>
<dbReference type="AlphaFoldDB" id="A0A1D7TP83"/>
<dbReference type="FunFam" id="3.30.1360.40:FF:000001">
    <property type="entry name" value="Ribosome-recycling factor"/>
    <property type="match status" value="1"/>
</dbReference>
<dbReference type="KEGG" id="shal:SHALO_3007"/>
<dbReference type="PATRIC" id="fig|1193502.14.peg.3040"/>
<dbReference type="GO" id="GO:0043023">
    <property type="term" value="F:ribosomal large subunit binding"/>
    <property type="evidence" value="ECO:0007669"/>
    <property type="project" value="TreeGrafter"/>
</dbReference>
<dbReference type="InterPro" id="IPR023584">
    <property type="entry name" value="Ribosome_recyc_fac_dom"/>
</dbReference>
<keyword evidence="9" id="KW-1185">Reference proteome</keyword>
<dbReference type="FunFam" id="1.10.132.20:FF:000001">
    <property type="entry name" value="Ribosome-recycling factor"/>
    <property type="match status" value="1"/>
</dbReference>
<evidence type="ECO:0000256" key="2">
    <source>
        <dbReference type="ARBA" id="ARBA00005912"/>
    </source>
</evidence>
<reference evidence="9" key="1">
    <citation type="submission" date="2016-08" db="EMBL/GenBank/DDBJ databases">
        <title>Complete genome sequence of the organohalide-respiring Epsilonproteobacterium Sulfurospirillum halorespirans.</title>
        <authorList>
            <person name="Goris T."/>
            <person name="Zimmermann J."/>
            <person name="Schenz B."/>
            <person name="Lemos M."/>
            <person name="Hackermueller J."/>
            <person name="Diekert G."/>
        </authorList>
    </citation>
    <scope>NUCLEOTIDE SEQUENCE [LARGE SCALE GENOMIC DNA]</scope>
    <source>
        <strain>DSM 13726</strain>
        <strain evidence="9">PCE-M2</strain>
    </source>
</reference>
<dbReference type="NCBIfam" id="TIGR00496">
    <property type="entry name" value="frr"/>
    <property type="match status" value="1"/>
</dbReference>
<name>A0A1D7TP83_9BACT</name>
<evidence type="ECO:0000256" key="3">
    <source>
        <dbReference type="ARBA" id="ARBA00022490"/>
    </source>
</evidence>
<evidence type="ECO:0000256" key="4">
    <source>
        <dbReference type="ARBA" id="ARBA00022917"/>
    </source>
</evidence>
<comment type="similarity">
    <text evidence="2 6">Belongs to the RRF family.</text>
</comment>
<dbReference type="InterPro" id="IPR002661">
    <property type="entry name" value="Ribosome_recyc_fac"/>
</dbReference>
<dbReference type="Gene3D" id="1.10.132.20">
    <property type="entry name" value="Ribosome-recycling factor"/>
    <property type="match status" value="1"/>
</dbReference>
<comment type="subcellular location">
    <subcellularLocation>
        <location evidence="1 6">Cytoplasm</location>
    </subcellularLocation>
</comment>
<comment type="function">
    <text evidence="5 6">Responsible for the release of ribosomes from messenger RNA at the termination of protein biosynthesis. May increase the efficiency of translation by recycling ribosomes from one round of translation to another.</text>
</comment>
<dbReference type="SUPFAM" id="SSF55194">
    <property type="entry name" value="Ribosome recycling factor, RRF"/>
    <property type="match status" value="1"/>
</dbReference>
<dbReference type="CDD" id="cd00520">
    <property type="entry name" value="RRF"/>
    <property type="match status" value="1"/>
</dbReference>
<dbReference type="PANTHER" id="PTHR20982">
    <property type="entry name" value="RIBOSOME RECYCLING FACTOR"/>
    <property type="match status" value="1"/>
</dbReference>
<evidence type="ECO:0000256" key="1">
    <source>
        <dbReference type="ARBA" id="ARBA00004496"/>
    </source>
</evidence>
<dbReference type="STRING" id="1193502.SHALO_3007"/>
<feature type="domain" description="Ribosome recycling factor" evidence="7">
    <location>
        <begin position="21"/>
        <end position="184"/>
    </location>
</feature>
<dbReference type="GO" id="GO:0005829">
    <property type="term" value="C:cytosol"/>
    <property type="evidence" value="ECO:0007669"/>
    <property type="project" value="GOC"/>
</dbReference>